<comment type="caution">
    <text evidence="10">The sequence shown here is derived from an EMBL/GenBank/DDBJ whole genome shotgun (WGS) entry which is preliminary data.</text>
</comment>
<sequence>MRFNRWLTSWLMALRVARRQVLRDKARNALIVAMLALPVFGTVGIDTLLTTALHPSAAEKLTRQIGGFDAEIQASSGGAIVQSTNAQPTIMSAADADGSNPQGTNPTPKAPSTAASLAQIRTLLPQAVLTPEQIAGSASFAGENTYATVEYLQVDLGNPDTRGIFDLVSGRLAGTAAQIDLSPALAADLGVRVGQPVTLEADSAAGRQNVQFTVAGLVELPNSTNSEQAFALPSAPAADGESMDGWFVSGVGPVSWDLVKQFDGFGFPVVSRAVVLDPPPASQVPYSNFLGSGGYGRLGMQLSLQRAAVPAAIFAIVIGVALLEVVLLAGPAFAVSARRREREYAMLGAAGADGAQLRRIVLADGVVLGAVAGVAGLGLGFGAAAAFLPFVGGIFGQLPGAVHVSVPQILGVALLAVFLGLCSALVPARAVARREIMATLAGRRTEMTGGRRHAVRAGWGVLLAALGLVSEYFGARISPSTAALLVTAGIAMIEVGAIMCTSAIVNAAASLSRLLPLGPRLALRDSARHSGRTTPAVAAMFAAVAGAVAAGTWLESSAAQQRAEYTPLLRSDQVAVQNVTDVPKTLAALKSVLPNVTGSMTTESVAGYQQMATDPSLWTVSTLDLGTCVPDGVAKVPAAQLENITCGDNFYPGALVGELIGGPQTLQEVTGTDDAAADRVLDQGGIVVTQASLVENGTLELVVQHDTLAPHAADATQTTKRYTLPAVYLNLHGKPDPGFIMSPAAASRMGLVVPAYEQSTLLIDLAKPATAAQVHTAEQIVQGQHLGSDVQMDPGVQEERSLVNLVVLAFAALLALGAAAIATGLALADGRADQQTLAAVGGSPWTRRWLAGSTALVITGLGVLIGVPIGFVISIGLVRLTNFNIVGLFSQFPTSQAMPFTVPWLNLGAMAVAVPLVTALGAMLLSASRAPGRIRVE</sequence>
<feature type="transmembrane region" description="Helical" evidence="8">
    <location>
        <begin position="904"/>
        <end position="925"/>
    </location>
</feature>
<dbReference type="GO" id="GO:0098797">
    <property type="term" value="C:plasma membrane protein complex"/>
    <property type="evidence" value="ECO:0007669"/>
    <property type="project" value="TreeGrafter"/>
</dbReference>
<feature type="region of interest" description="Disordered" evidence="7">
    <location>
        <begin position="92"/>
        <end position="115"/>
    </location>
</feature>
<dbReference type="GO" id="GO:0044874">
    <property type="term" value="P:lipoprotein localization to outer membrane"/>
    <property type="evidence" value="ECO:0007669"/>
    <property type="project" value="TreeGrafter"/>
</dbReference>
<evidence type="ECO:0000256" key="3">
    <source>
        <dbReference type="ARBA" id="ARBA00022475"/>
    </source>
</evidence>
<feature type="domain" description="ABC3 transporter permease C-terminal" evidence="9">
    <location>
        <begin position="316"/>
        <end position="435"/>
    </location>
</feature>
<dbReference type="InterPro" id="IPR051447">
    <property type="entry name" value="Lipoprotein-release_system"/>
</dbReference>
<comment type="similarity">
    <text evidence="2">Belongs to the ABC-4 integral membrane protein family. LolC/E subfamily.</text>
</comment>
<evidence type="ECO:0000256" key="8">
    <source>
        <dbReference type="SAM" id="Phobius"/>
    </source>
</evidence>
<comment type="subcellular location">
    <subcellularLocation>
        <location evidence="1">Cell membrane</location>
        <topology evidence="1">Multi-pass membrane protein</topology>
    </subcellularLocation>
</comment>
<feature type="transmembrane region" description="Helical" evidence="8">
    <location>
        <begin position="453"/>
        <end position="470"/>
    </location>
</feature>
<name>A0A941EUI2_9ACTN</name>
<dbReference type="PANTHER" id="PTHR30489:SF0">
    <property type="entry name" value="LIPOPROTEIN-RELEASING SYSTEM TRANSMEMBRANE PROTEIN LOLE"/>
    <property type="match status" value="1"/>
</dbReference>
<evidence type="ECO:0000313" key="11">
    <source>
        <dbReference type="Proteomes" id="UP000675781"/>
    </source>
</evidence>
<accession>A0A941EUI2</accession>
<proteinExistence type="inferred from homology"/>
<evidence type="ECO:0000256" key="6">
    <source>
        <dbReference type="ARBA" id="ARBA00023136"/>
    </source>
</evidence>
<keyword evidence="11" id="KW-1185">Reference proteome</keyword>
<keyword evidence="5 8" id="KW-1133">Transmembrane helix</keyword>
<evidence type="ECO:0000256" key="7">
    <source>
        <dbReference type="SAM" id="MobiDB-lite"/>
    </source>
</evidence>
<feature type="transmembrane region" description="Helical" evidence="8">
    <location>
        <begin position="311"/>
        <end position="335"/>
    </location>
</feature>
<evidence type="ECO:0000256" key="5">
    <source>
        <dbReference type="ARBA" id="ARBA00022989"/>
    </source>
</evidence>
<reference evidence="10" key="1">
    <citation type="submission" date="2021-04" db="EMBL/GenBank/DDBJ databases">
        <title>Genome based classification of Actinospica acidithermotolerans sp. nov., an actinobacterium isolated from an Indonesian hot spring.</title>
        <authorList>
            <person name="Kusuma A.B."/>
            <person name="Putra K.E."/>
            <person name="Nafisah S."/>
            <person name="Loh J."/>
            <person name="Nouioui I."/>
            <person name="Goodfellow M."/>
        </authorList>
    </citation>
    <scope>NUCLEOTIDE SEQUENCE</scope>
    <source>
        <strain evidence="10">CSCA 57</strain>
    </source>
</reference>
<feature type="transmembrane region" description="Helical" evidence="8">
    <location>
        <begin position="536"/>
        <end position="554"/>
    </location>
</feature>
<feature type="transmembrane region" description="Helical" evidence="8">
    <location>
        <begin position="802"/>
        <end position="828"/>
    </location>
</feature>
<keyword evidence="3" id="KW-1003">Cell membrane</keyword>
<keyword evidence="4 8" id="KW-0812">Transmembrane</keyword>
<dbReference type="EMBL" id="JAGSOG010000156">
    <property type="protein sequence ID" value="MBR7836703.1"/>
    <property type="molecule type" value="Genomic_DNA"/>
</dbReference>
<keyword evidence="6 8" id="KW-0472">Membrane</keyword>
<dbReference type="Proteomes" id="UP000675781">
    <property type="component" value="Unassembled WGS sequence"/>
</dbReference>
<evidence type="ECO:0000259" key="9">
    <source>
        <dbReference type="Pfam" id="PF02687"/>
    </source>
</evidence>
<feature type="transmembrane region" description="Helical" evidence="8">
    <location>
        <begin position="366"/>
        <end position="388"/>
    </location>
</feature>
<gene>
    <name evidence="10" type="ORF">KDL01_25710</name>
</gene>
<evidence type="ECO:0000256" key="2">
    <source>
        <dbReference type="ARBA" id="ARBA00005236"/>
    </source>
</evidence>
<evidence type="ECO:0000256" key="4">
    <source>
        <dbReference type="ARBA" id="ARBA00022692"/>
    </source>
</evidence>
<dbReference type="AlphaFoldDB" id="A0A941EUI2"/>
<evidence type="ECO:0000313" key="10">
    <source>
        <dbReference type="EMBL" id="MBR7836703.1"/>
    </source>
</evidence>
<feature type="transmembrane region" description="Helical" evidence="8">
    <location>
        <begin position="408"/>
        <end position="432"/>
    </location>
</feature>
<dbReference type="RefSeq" id="WP_212531178.1">
    <property type="nucleotide sequence ID" value="NZ_JAGSOG010000156.1"/>
</dbReference>
<dbReference type="PANTHER" id="PTHR30489">
    <property type="entry name" value="LIPOPROTEIN-RELEASING SYSTEM TRANSMEMBRANE PROTEIN LOLE"/>
    <property type="match status" value="1"/>
</dbReference>
<dbReference type="Pfam" id="PF02687">
    <property type="entry name" value="FtsX"/>
    <property type="match status" value="1"/>
</dbReference>
<organism evidence="10 11">
    <name type="scientific">Actinospica durhamensis</name>
    <dbReference type="NCBI Taxonomy" id="1508375"/>
    <lineage>
        <taxon>Bacteria</taxon>
        <taxon>Bacillati</taxon>
        <taxon>Actinomycetota</taxon>
        <taxon>Actinomycetes</taxon>
        <taxon>Catenulisporales</taxon>
        <taxon>Actinospicaceae</taxon>
        <taxon>Actinospica</taxon>
    </lineage>
</organism>
<feature type="transmembrane region" description="Helical" evidence="8">
    <location>
        <begin position="482"/>
        <end position="515"/>
    </location>
</feature>
<protein>
    <submittedName>
        <fullName evidence="10">FtsX-like permease family protein</fullName>
    </submittedName>
</protein>
<feature type="transmembrane region" description="Helical" evidence="8">
    <location>
        <begin position="849"/>
        <end position="878"/>
    </location>
</feature>
<dbReference type="InterPro" id="IPR003838">
    <property type="entry name" value="ABC3_permease_C"/>
</dbReference>
<evidence type="ECO:0000256" key="1">
    <source>
        <dbReference type="ARBA" id="ARBA00004651"/>
    </source>
</evidence>